<keyword evidence="4" id="KW-1185">Reference proteome</keyword>
<dbReference type="Proteomes" id="UP001148125">
    <property type="component" value="Unassembled WGS sequence"/>
</dbReference>
<gene>
    <name evidence="3" type="ORF">N7Z68_20875</name>
</gene>
<name>A0ABT5VK41_9BACI</name>
<dbReference type="PROSITE" id="PS51257">
    <property type="entry name" value="PROKAR_LIPOPROTEIN"/>
    <property type="match status" value="1"/>
</dbReference>
<reference evidence="3" key="1">
    <citation type="submission" date="2024-05" db="EMBL/GenBank/DDBJ databases">
        <title>Alkalihalobacillus sp. strain MEB203 novel alkaliphilic bacterium from Lonar Lake, India.</title>
        <authorList>
            <person name="Joshi A."/>
            <person name="Thite S."/>
            <person name="Mengade P."/>
        </authorList>
    </citation>
    <scope>NUCLEOTIDE SEQUENCE</scope>
    <source>
        <strain evidence="3">MEB 203</strain>
    </source>
</reference>
<organism evidence="3 4">
    <name type="scientific">Alkalihalobacterium chitinilyticum</name>
    <dbReference type="NCBI Taxonomy" id="2980103"/>
    <lineage>
        <taxon>Bacteria</taxon>
        <taxon>Bacillati</taxon>
        <taxon>Bacillota</taxon>
        <taxon>Bacilli</taxon>
        <taxon>Bacillales</taxon>
        <taxon>Bacillaceae</taxon>
        <taxon>Alkalihalobacterium</taxon>
    </lineage>
</organism>
<sequence>MRYLLVMLLAAILLITACTKPVDEEIEDINEQATEEQVEENIDEQEPTEEEANNDDEKKEKPKEDQEKNNGSNDKVTKDQDNQKDNQGSTEPKDNQQNQTDRDPNELLTEQEAIAKVKSYLQLQFEPDVHVVVDHEENGRYLVHVYEVIPGNNGVGHTSTRGWYYVDRKTGEIESMF</sequence>
<dbReference type="EMBL" id="JAOTPO010000021">
    <property type="protein sequence ID" value="MDE5415806.1"/>
    <property type="molecule type" value="Genomic_DNA"/>
</dbReference>
<feature type="compositionally biased region" description="Basic and acidic residues" evidence="1">
    <location>
        <begin position="75"/>
        <end position="84"/>
    </location>
</feature>
<accession>A0ABT5VK41</accession>
<feature type="compositionally biased region" description="Acidic residues" evidence="1">
    <location>
        <begin position="30"/>
        <end position="54"/>
    </location>
</feature>
<evidence type="ECO:0000313" key="3">
    <source>
        <dbReference type="EMBL" id="MDE5415806.1"/>
    </source>
</evidence>
<proteinExistence type="predicted"/>
<comment type="caution">
    <text evidence="3">The sequence shown here is derived from an EMBL/GenBank/DDBJ whole genome shotgun (WGS) entry which is preliminary data.</text>
</comment>
<evidence type="ECO:0000256" key="2">
    <source>
        <dbReference type="SAM" id="SignalP"/>
    </source>
</evidence>
<feature type="compositionally biased region" description="Basic and acidic residues" evidence="1">
    <location>
        <begin position="55"/>
        <end position="68"/>
    </location>
</feature>
<evidence type="ECO:0000313" key="4">
    <source>
        <dbReference type="Proteomes" id="UP001148125"/>
    </source>
</evidence>
<evidence type="ECO:0008006" key="5">
    <source>
        <dbReference type="Google" id="ProtNLM"/>
    </source>
</evidence>
<feature type="signal peptide" evidence="2">
    <location>
        <begin position="1"/>
        <end position="19"/>
    </location>
</feature>
<feature type="compositionally biased region" description="Polar residues" evidence="1">
    <location>
        <begin position="85"/>
        <end position="99"/>
    </location>
</feature>
<feature type="chain" id="PRO_5046666342" description="PepSY domain-containing protein" evidence="2">
    <location>
        <begin position="20"/>
        <end position="177"/>
    </location>
</feature>
<protein>
    <recommendedName>
        <fullName evidence="5">PepSY domain-containing protein</fullName>
    </recommendedName>
</protein>
<feature type="region of interest" description="Disordered" evidence="1">
    <location>
        <begin position="30"/>
        <end position="105"/>
    </location>
</feature>
<dbReference type="RefSeq" id="WP_275120399.1">
    <property type="nucleotide sequence ID" value="NZ_JAOTPO010000021.1"/>
</dbReference>
<keyword evidence="2" id="KW-0732">Signal</keyword>
<evidence type="ECO:0000256" key="1">
    <source>
        <dbReference type="SAM" id="MobiDB-lite"/>
    </source>
</evidence>